<protein>
    <submittedName>
        <fullName evidence="1">Uncharacterized protein</fullName>
    </submittedName>
</protein>
<evidence type="ECO:0000313" key="2">
    <source>
        <dbReference type="Proteomes" id="UP001060085"/>
    </source>
</evidence>
<reference evidence="2" key="1">
    <citation type="journal article" date="2023" name="Nat. Plants">
        <title>Single-cell RNA sequencing provides a high-resolution roadmap for understanding the multicellular compartmentation of specialized metabolism.</title>
        <authorList>
            <person name="Sun S."/>
            <person name="Shen X."/>
            <person name="Li Y."/>
            <person name="Li Y."/>
            <person name="Wang S."/>
            <person name="Li R."/>
            <person name="Zhang H."/>
            <person name="Shen G."/>
            <person name="Guo B."/>
            <person name="Wei J."/>
            <person name="Xu J."/>
            <person name="St-Pierre B."/>
            <person name="Chen S."/>
            <person name="Sun C."/>
        </authorList>
    </citation>
    <scope>NUCLEOTIDE SEQUENCE [LARGE SCALE GENOMIC DNA]</scope>
</reference>
<gene>
    <name evidence="1" type="ORF">M9H77_24851</name>
</gene>
<dbReference type="Proteomes" id="UP001060085">
    <property type="component" value="Linkage Group LG06"/>
</dbReference>
<organism evidence="1 2">
    <name type="scientific">Catharanthus roseus</name>
    <name type="common">Madagascar periwinkle</name>
    <name type="synonym">Vinca rosea</name>
    <dbReference type="NCBI Taxonomy" id="4058"/>
    <lineage>
        <taxon>Eukaryota</taxon>
        <taxon>Viridiplantae</taxon>
        <taxon>Streptophyta</taxon>
        <taxon>Embryophyta</taxon>
        <taxon>Tracheophyta</taxon>
        <taxon>Spermatophyta</taxon>
        <taxon>Magnoliopsida</taxon>
        <taxon>eudicotyledons</taxon>
        <taxon>Gunneridae</taxon>
        <taxon>Pentapetalae</taxon>
        <taxon>asterids</taxon>
        <taxon>lamiids</taxon>
        <taxon>Gentianales</taxon>
        <taxon>Apocynaceae</taxon>
        <taxon>Rauvolfioideae</taxon>
        <taxon>Vinceae</taxon>
        <taxon>Catharanthinae</taxon>
        <taxon>Catharanthus</taxon>
    </lineage>
</organism>
<name>A0ACC0A7S4_CATRO</name>
<dbReference type="EMBL" id="CM044706">
    <property type="protein sequence ID" value="KAI5656058.1"/>
    <property type="molecule type" value="Genomic_DNA"/>
</dbReference>
<accession>A0ACC0A7S4</accession>
<keyword evidence="2" id="KW-1185">Reference proteome</keyword>
<evidence type="ECO:0000313" key="1">
    <source>
        <dbReference type="EMBL" id="KAI5656058.1"/>
    </source>
</evidence>
<sequence>MWEPLSWVKEYLQVSGGNHFVATFCKTGKRLKGTEVEELGGSRGLFHHLHFPSGTEAGYDSHVSRKLHCQKNMSKQENGLSDMHSWPEQQQLPSVLFTENVRKLHTSIENDWDSLRRSACQTAAGRAMWKHVIHDPLAELLAGETCLRSLHEKIKKDQITNAKETSGVILAVRTLWFDSKIEAALSSFGGGAAQVVLLGAGMDTRAYRLSCLKESYVFEVDFPEVLQTKAMLLQAAAAGSTTEDQHPEVTAKSLSRVAADIREIDWLEKLQKSGFEPKMNTVWVLEGIIYYLPHSNAMEVLKIIADNCNVTQTVLLADFMNKQSTTLCNSLFHFYSDWPDQLLPSLGFSEVKLSQIGDADADFGLFHDPLNLFNRLRSLPRSLQTHPDDGTPCCRLYLLQASGSPNQTISSGQDADTA</sequence>
<proteinExistence type="predicted"/>
<comment type="caution">
    <text evidence="1">The sequence shown here is derived from an EMBL/GenBank/DDBJ whole genome shotgun (WGS) entry which is preliminary data.</text>
</comment>